<comment type="caution">
    <text evidence="12">The sequence shown here is derived from an EMBL/GenBank/DDBJ whole genome shotgun (WGS) entry which is preliminary data.</text>
</comment>
<dbReference type="InterPro" id="IPR049734">
    <property type="entry name" value="NudC-like_C"/>
</dbReference>
<evidence type="ECO:0000313" key="12">
    <source>
        <dbReference type="EMBL" id="MDK3073955.1"/>
    </source>
</evidence>
<keyword evidence="6 10" id="KW-0378">Hydrolase</keyword>
<sequence>MKLAEKVTFGGSGLDRAAHMRGDPARIAEAMEHPQAAAVVMWRGKPLVLGPDLDRLALIPMDHPVLIEDRGGNGNGSVFLGVAAEGAPLFACDISDWEPEALDAAALGMFLDPSEQVHPDLPDASVFAELRRIMTRLSPVDAELAATAKAILGWHGSHRFCARCGAESLVSHAGWQRTCPACRSHHFPRTDPVVIMLITYGNSVLMGRSPGWPKGMYSLLAGFVEPGETLEAAVRREVFEEAGIRVGAVTYLASQPWPFPASLMFGCAGAALDRQILIDPTEIEEAIWVSRDEMMTAFAGDHPFLKPARRGAIAHFLLQNWLADRLD</sequence>
<keyword evidence="5" id="KW-0479">Metal-binding</keyword>
<keyword evidence="8" id="KW-0520">NAD</keyword>
<evidence type="ECO:0000259" key="11">
    <source>
        <dbReference type="PROSITE" id="PS51462"/>
    </source>
</evidence>
<evidence type="ECO:0000256" key="10">
    <source>
        <dbReference type="RuleBase" id="RU003476"/>
    </source>
</evidence>
<dbReference type="InterPro" id="IPR015376">
    <property type="entry name" value="Znr_NADH_PPase"/>
</dbReference>
<keyword evidence="13" id="KW-1185">Reference proteome</keyword>
<dbReference type="NCBIfam" id="NF001299">
    <property type="entry name" value="PRK00241.1"/>
    <property type="match status" value="1"/>
</dbReference>
<comment type="catalytic activity">
    <reaction evidence="9">
        <text>a 5'-end NAD(+)-phospho-ribonucleoside in mRNA + H2O = a 5'-end phospho-adenosine-phospho-ribonucleoside in mRNA + beta-nicotinamide D-ribonucleotide + 2 H(+)</text>
        <dbReference type="Rhea" id="RHEA:60876"/>
        <dbReference type="Rhea" id="RHEA-COMP:15698"/>
        <dbReference type="Rhea" id="RHEA-COMP:15719"/>
        <dbReference type="ChEBI" id="CHEBI:14649"/>
        <dbReference type="ChEBI" id="CHEBI:15377"/>
        <dbReference type="ChEBI" id="CHEBI:15378"/>
        <dbReference type="ChEBI" id="CHEBI:144029"/>
        <dbReference type="ChEBI" id="CHEBI:144051"/>
    </reaction>
    <physiologicalReaction direction="left-to-right" evidence="9">
        <dbReference type="Rhea" id="RHEA:60877"/>
    </physiologicalReaction>
</comment>
<dbReference type="Gene3D" id="3.90.79.10">
    <property type="entry name" value="Nucleoside Triphosphate Pyrophosphohydrolase"/>
    <property type="match status" value="1"/>
</dbReference>
<evidence type="ECO:0000256" key="1">
    <source>
        <dbReference type="ARBA" id="ARBA00001946"/>
    </source>
</evidence>
<dbReference type="InterPro" id="IPR000086">
    <property type="entry name" value="NUDIX_hydrolase_dom"/>
</dbReference>
<dbReference type="EMBL" id="JASNJE010000014">
    <property type="protein sequence ID" value="MDK3073955.1"/>
    <property type="molecule type" value="Genomic_DNA"/>
</dbReference>
<evidence type="ECO:0000256" key="4">
    <source>
        <dbReference type="ARBA" id="ARBA00012381"/>
    </source>
</evidence>
<name>A0ABT7FG46_9RHOB</name>
<dbReference type="CDD" id="cd03429">
    <property type="entry name" value="NUDIX_NADH_pyrophosphatase_Nudt13"/>
    <property type="match status" value="1"/>
</dbReference>
<dbReference type="Gene3D" id="3.90.79.20">
    <property type="match status" value="1"/>
</dbReference>
<dbReference type="Pfam" id="PF09296">
    <property type="entry name" value="NUDIX-like"/>
    <property type="match status" value="1"/>
</dbReference>
<dbReference type="Proteomes" id="UP001227126">
    <property type="component" value="Unassembled WGS sequence"/>
</dbReference>
<evidence type="ECO:0000256" key="9">
    <source>
        <dbReference type="ARBA" id="ARBA00023679"/>
    </source>
</evidence>
<evidence type="ECO:0000256" key="7">
    <source>
        <dbReference type="ARBA" id="ARBA00022842"/>
    </source>
</evidence>
<evidence type="ECO:0000256" key="6">
    <source>
        <dbReference type="ARBA" id="ARBA00022801"/>
    </source>
</evidence>
<dbReference type="Pfam" id="PF09297">
    <property type="entry name" value="Zn_ribbon_NUD"/>
    <property type="match status" value="1"/>
</dbReference>
<evidence type="ECO:0000256" key="2">
    <source>
        <dbReference type="ARBA" id="ARBA00001947"/>
    </source>
</evidence>
<evidence type="ECO:0000313" key="13">
    <source>
        <dbReference type="Proteomes" id="UP001227126"/>
    </source>
</evidence>
<evidence type="ECO:0000256" key="8">
    <source>
        <dbReference type="ARBA" id="ARBA00023027"/>
    </source>
</evidence>
<dbReference type="InterPro" id="IPR020476">
    <property type="entry name" value="Nudix_hydrolase"/>
</dbReference>
<comment type="cofactor">
    <cofactor evidence="2">
        <name>Zn(2+)</name>
        <dbReference type="ChEBI" id="CHEBI:29105"/>
    </cofactor>
</comment>
<dbReference type="PANTHER" id="PTHR42904:SF6">
    <property type="entry name" value="NAD-CAPPED RNA HYDROLASE NUDT12"/>
    <property type="match status" value="1"/>
</dbReference>
<dbReference type="PROSITE" id="PS00893">
    <property type="entry name" value="NUDIX_BOX"/>
    <property type="match status" value="1"/>
</dbReference>
<dbReference type="PROSITE" id="PS51462">
    <property type="entry name" value="NUDIX"/>
    <property type="match status" value="1"/>
</dbReference>
<dbReference type="PRINTS" id="PR00502">
    <property type="entry name" value="NUDIXFAMILY"/>
</dbReference>
<dbReference type="RefSeq" id="WP_284485889.1">
    <property type="nucleotide sequence ID" value="NZ_JASNJE010000014.1"/>
</dbReference>
<organism evidence="12 13">
    <name type="scientific">Sedimentitalea xiamensis</name>
    <dbReference type="NCBI Taxonomy" id="3050037"/>
    <lineage>
        <taxon>Bacteria</taxon>
        <taxon>Pseudomonadati</taxon>
        <taxon>Pseudomonadota</taxon>
        <taxon>Alphaproteobacteria</taxon>
        <taxon>Rhodobacterales</taxon>
        <taxon>Paracoccaceae</taxon>
        <taxon>Sedimentitalea</taxon>
    </lineage>
</organism>
<comment type="cofactor">
    <cofactor evidence="1">
        <name>Mg(2+)</name>
        <dbReference type="ChEBI" id="CHEBI:18420"/>
    </cofactor>
</comment>
<dbReference type="EC" id="3.6.1.22" evidence="4"/>
<comment type="similarity">
    <text evidence="3">Belongs to the Nudix hydrolase family. NudC subfamily.</text>
</comment>
<accession>A0ABT7FG46</accession>
<dbReference type="InterPro" id="IPR020084">
    <property type="entry name" value="NUDIX_hydrolase_CS"/>
</dbReference>
<gene>
    <name evidence="12" type="primary">nudC</name>
    <name evidence="12" type="ORF">QO034_12615</name>
</gene>
<dbReference type="SUPFAM" id="SSF55811">
    <property type="entry name" value="Nudix"/>
    <property type="match status" value="1"/>
</dbReference>
<dbReference type="Pfam" id="PF00293">
    <property type="entry name" value="NUDIX"/>
    <property type="match status" value="1"/>
</dbReference>
<evidence type="ECO:0000256" key="3">
    <source>
        <dbReference type="ARBA" id="ARBA00009595"/>
    </source>
</evidence>
<protein>
    <recommendedName>
        <fullName evidence="4">NAD(+) diphosphatase</fullName>
        <ecNumber evidence="4">3.6.1.22</ecNumber>
    </recommendedName>
</protein>
<reference evidence="12 13" key="1">
    <citation type="submission" date="2023-05" db="EMBL/GenBank/DDBJ databases">
        <title>Sedimentitalea sp. nov. JM2-8.</title>
        <authorList>
            <person name="Huang J."/>
        </authorList>
    </citation>
    <scope>NUCLEOTIDE SEQUENCE [LARGE SCALE GENOMIC DNA]</scope>
    <source>
        <strain evidence="12 13">JM2-8</strain>
    </source>
</reference>
<proteinExistence type="inferred from homology"/>
<dbReference type="InterPro" id="IPR050241">
    <property type="entry name" value="NAD-cap_RNA_hydrolase_NudC"/>
</dbReference>
<dbReference type="InterPro" id="IPR015797">
    <property type="entry name" value="NUDIX_hydrolase-like_dom_sf"/>
</dbReference>
<dbReference type="GO" id="GO:0016787">
    <property type="term" value="F:hydrolase activity"/>
    <property type="evidence" value="ECO:0007669"/>
    <property type="project" value="UniProtKB-KW"/>
</dbReference>
<dbReference type="PANTHER" id="PTHR42904">
    <property type="entry name" value="NUDIX HYDROLASE, NUDC SUBFAMILY"/>
    <property type="match status" value="1"/>
</dbReference>
<feature type="domain" description="Nudix hydrolase" evidence="11">
    <location>
        <begin position="188"/>
        <end position="319"/>
    </location>
</feature>
<evidence type="ECO:0000256" key="5">
    <source>
        <dbReference type="ARBA" id="ARBA00022723"/>
    </source>
</evidence>
<dbReference type="InterPro" id="IPR015375">
    <property type="entry name" value="NADH_PPase-like_N"/>
</dbReference>
<keyword evidence="7" id="KW-0460">Magnesium</keyword>